<accession>A0ABS3JIX9</accession>
<dbReference type="InterPro" id="IPR006690">
    <property type="entry name" value="OMPA-like_CS"/>
</dbReference>
<dbReference type="InterPro" id="IPR006665">
    <property type="entry name" value="OmpA-like"/>
</dbReference>
<feature type="region of interest" description="Disordered" evidence="5">
    <location>
        <begin position="445"/>
        <end position="467"/>
    </location>
</feature>
<dbReference type="Gene3D" id="3.30.1330.60">
    <property type="entry name" value="OmpA-like domain"/>
    <property type="match status" value="1"/>
</dbReference>
<evidence type="ECO:0000256" key="1">
    <source>
        <dbReference type="ARBA" id="ARBA00004442"/>
    </source>
</evidence>
<dbReference type="PANTHER" id="PTHR30329">
    <property type="entry name" value="STATOR ELEMENT OF FLAGELLAR MOTOR COMPLEX"/>
    <property type="match status" value="1"/>
</dbReference>
<organism evidence="8 9">
    <name type="scientific">Fibrella forsythiae</name>
    <dbReference type="NCBI Taxonomy" id="2817061"/>
    <lineage>
        <taxon>Bacteria</taxon>
        <taxon>Pseudomonadati</taxon>
        <taxon>Bacteroidota</taxon>
        <taxon>Cytophagia</taxon>
        <taxon>Cytophagales</taxon>
        <taxon>Spirosomataceae</taxon>
        <taxon>Fibrella</taxon>
    </lineage>
</organism>
<evidence type="ECO:0000313" key="8">
    <source>
        <dbReference type="EMBL" id="MBO0949366.1"/>
    </source>
</evidence>
<keyword evidence="3" id="KW-0998">Cell outer membrane</keyword>
<dbReference type="PRINTS" id="PR01021">
    <property type="entry name" value="OMPADOMAIN"/>
</dbReference>
<gene>
    <name evidence="8" type="ORF">J2I46_12285</name>
</gene>
<comment type="caution">
    <text evidence="8">The sequence shown here is derived from an EMBL/GenBank/DDBJ whole genome shotgun (WGS) entry which is preliminary data.</text>
</comment>
<dbReference type="PRINTS" id="PR01023">
    <property type="entry name" value="NAFLGMOTY"/>
</dbReference>
<comment type="subcellular location">
    <subcellularLocation>
        <location evidence="1">Cell outer membrane</location>
    </subcellularLocation>
</comment>
<evidence type="ECO:0000256" key="4">
    <source>
        <dbReference type="PROSITE-ProRule" id="PRU00473"/>
    </source>
</evidence>
<evidence type="ECO:0000313" key="9">
    <source>
        <dbReference type="Proteomes" id="UP000664628"/>
    </source>
</evidence>
<dbReference type="InterPro" id="IPR036737">
    <property type="entry name" value="OmpA-like_sf"/>
</dbReference>
<keyword evidence="9" id="KW-1185">Reference proteome</keyword>
<evidence type="ECO:0000256" key="5">
    <source>
        <dbReference type="SAM" id="MobiDB-lite"/>
    </source>
</evidence>
<dbReference type="PROSITE" id="PS51123">
    <property type="entry name" value="OMPA_2"/>
    <property type="match status" value="1"/>
</dbReference>
<keyword evidence="2 4" id="KW-0472">Membrane</keyword>
<feature type="compositionally biased region" description="Basic residues" evidence="5">
    <location>
        <begin position="456"/>
        <end position="467"/>
    </location>
</feature>
<keyword evidence="6" id="KW-1133">Transmembrane helix</keyword>
<dbReference type="RefSeq" id="WP_207329331.1">
    <property type="nucleotide sequence ID" value="NZ_JAFMYW010000003.1"/>
</dbReference>
<feature type="domain" description="OmpA-like" evidence="7">
    <location>
        <begin position="351"/>
        <end position="467"/>
    </location>
</feature>
<dbReference type="PANTHER" id="PTHR30329:SF21">
    <property type="entry name" value="LIPOPROTEIN YIAD-RELATED"/>
    <property type="match status" value="1"/>
</dbReference>
<feature type="transmembrane region" description="Helical" evidence="6">
    <location>
        <begin position="233"/>
        <end position="250"/>
    </location>
</feature>
<evidence type="ECO:0000256" key="6">
    <source>
        <dbReference type="SAM" id="Phobius"/>
    </source>
</evidence>
<dbReference type="SUPFAM" id="SSF103088">
    <property type="entry name" value="OmpA-like"/>
    <property type="match status" value="1"/>
</dbReference>
<dbReference type="InterPro" id="IPR009282">
    <property type="entry name" value="DUF937"/>
</dbReference>
<protein>
    <submittedName>
        <fullName evidence="8">OmpA family protein</fullName>
    </submittedName>
</protein>
<name>A0ABS3JIX9_9BACT</name>
<dbReference type="CDD" id="cd07185">
    <property type="entry name" value="OmpA_C-like"/>
    <property type="match status" value="1"/>
</dbReference>
<evidence type="ECO:0000256" key="2">
    <source>
        <dbReference type="ARBA" id="ARBA00023136"/>
    </source>
</evidence>
<proteinExistence type="predicted"/>
<dbReference type="PROSITE" id="PS01068">
    <property type="entry name" value="OMPA_1"/>
    <property type="match status" value="1"/>
</dbReference>
<dbReference type="Proteomes" id="UP000664628">
    <property type="component" value="Unassembled WGS sequence"/>
</dbReference>
<dbReference type="InterPro" id="IPR006664">
    <property type="entry name" value="OMP_bac"/>
</dbReference>
<dbReference type="Pfam" id="PF06078">
    <property type="entry name" value="DUF937"/>
    <property type="match status" value="1"/>
</dbReference>
<keyword evidence="6" id="KW-0812">Transmembrane</keyword>
<dbReference type="EMBL" id="JAFMYW010000003">
    <property type="protein sequence ID" value="MBO0949366.1"/>
    <property type="molecule type" value="Genomic_DNA"/>
</dbReference>
<dbReference type="Pfam" id="PF00691">
    <property type="entry name" value="OmpA"/>
    <property type="match status" value="1"/>
</dbReference>
<sequence length="467" mass="47124">MAVNLLEMAKGYLTDAVISRTSGVLNENPDGVQKALVAALPVFLSGLISRSSSPDGPGMLTSLIEQFTGNSSTATPSSDTPEQLMTKGSGLINTVFGPGAGLVSTALAQFSGIKSESASGVLSLAGSVITGLLGRQLMSQQGGVTASGLVGLVAGQREFIGAAMPSGLAALMGNIPGLGGLFGSGSAAVKGAVGSLGSAVAGATSFGGKEGAGRAVHTPAYSDDDNNSKGFNFWPWLLAALVAGLLFYFLRGCGNSNDTASASISDTTSASVQDATATMDSTATAAGALVDSAGSSIAAAADSAGSALANAAASLGAFGARKLPDGIELNIPANGIENKLIAFIEDKSKVVDKTTWFNFDRLLYETGSATLKPESREQLQNIAAILKAYPAVNLKIGGYTDNTGNAAANKKLSQNRADAAMAELIRLGVGQARLEAEGYGIEHPVASNATPEGRAQNRRTAVRVTKK</sequence>
<reference evidence="8 9" key="1">
    <citation type="submission" date="2021-03" db="EMBL/GenBank/DDBJ databases">
        <title>Fibrella sp. HMF5405 genome sequencing and assembly.</title>
        <authorList>
            <person name="Kang H."/>
            <person name="Kim H."/>
            <person name="Bae S."/>
            <person name="Joh K."/>
        </authorList>
    </citation>
    <scope>NUCLEOTIDE SEQUENCE [LARGE SCALE GENOMIC DNA]</scope>
    <source>
        <strain evidence="8 9">HMF5405</strain>
    </source>
</reference>
<evidence type="ECO:0000259" key="7">
    <source>
        <dbReference type="PROSITE" id="PS51123"/>
    </source>
</evidence>
<dbReference type="InterPro" id="IPR050330">
    <property type="entry name" value="Bact_OuterMem_StrucFunc"/>
</dbReference>
<evidence type="ECO:0000256" key="3">
    <source>
        <dbReference type="ARBA" id="ARBA00023237"/>
    </source>
</evidence>